<organism evidence="6 7">
    <name type="scientific">Snodgrassella communis</name>
    <dbReference type="NCBI Taxonomy" id="2946699"/>
    <lineage>
        <taxon>Bacteria</taxon>
        <taxon>Pseudomonadati</taxon>
        <taxon>Pseudomonadota</taxon>
        <taxon>Betaproteobacteria</taxon>
        <taxon>Neisseriales</taxon>
        <taxon>Neisseriaceae</taxon>
        <taxon>Snodgrassella</taxon>
    </lineage>
</organism>
<dbReference type="EMBL" id="JFZV01000002">
    <property type="protein sequence ID" value="KDN15494.1"/>
    <property type="molecule type" value="Genomic_DNA"/>
</dbReference>
<comment type="subcellular location">
    <subcellularLocation>
        <location evidence="1">Membrane</location>
        <topology evidence="1">Multi-pass membrane protein</topology>
    </subcellularLocation>
</comment>
<sequence length="119" mass="13052">MWLGMAAVNLAVAVMLGAFGAHGLKHTASAQQLQWWFTATQYFFWHALGLLALGVLARVMPSFAVKMPFCLLQLGLIIFCGSLYLMALGLPRWLGAITPVGGILMIIGWLMLAWLAFKQ</sequence>
<gene>
    <name evidence="6" type="ORF">SALWKB29_0598</name>
</gene>
<dbReference type="InterPro" id="IPR006696">
    <property type="entry name" value="DUF423"/>
</dbReference>
<name>A0A066TUC0_9NEIS</name>
<comment type="similarity">
    <text evidence="2">Belongs to the UPF0382 family.</text>
</comment>
<evidence type="ECO:0000256" key="1">
    <source>
        <dbReference type="ARBA" id="ARBA00004141"/>
    </source>
</evidence>
<accession>A0A066TUC0</accession>
<keyword evidence="3" id="KW-0812">Transmembrane</keyword>
<dbReference type="eggNOG" id="COG2363">
    <property type="taxonomic scope" value="Bacteria"/>
</dbReference>
<protein>
    <recommendedName>
        <fullName evidence="8">DUF423 domain-containing protein</fullName>
    </recommendedName>
</protein>
<proteinExistence type="inferred from homology"/>
<dbReference type="GO" id="GO:0016020">
    <property type="term" value="C:membrane"/>
    <property type="evidence" value="ECO:0007669"/>
    <property type="project" value="UniProtKB-SubCell"/>
</dbReference>
<evidence type="ECO:0000313" key="6">
    <source>
        <dbReference type="EMBL" id="KDN15494.1"/>
    </source>
</evidence>
<dbReference type="Proteomes" id="UP000027170">
    <property type="component" value="Unassembled WGS sequence"/>
</dbReference>
<evidence type="ECO:0000313" key="7">
    <source>
        <dbReference type="Proteomes" id="UP000027170"/>
    </source>
</evidence>
<reference evidence="6 7" key="1">
    <citation type="submission" date="2014-03" db="EMBL/GenBank/DDBJ databases">
        <title>The genomes of two eusocial bee gut symbionts.</title>
        <authorList>
            <person name="Kwong W.K."/>
            <person name="Engel P."/>
            <person name="Koch H."/>
            <person name="Moran N.A."/>
        </authorList>
    </citation>
    <scope>NUCLEOTIDE SEQUENCE [LARGE SCALE GENOMIC DNA]</scope>
    <source>
        <strain evidence="7">wkB29</strain>
    </source>
</reference>
<dbReference type="PANTHER" id="PTHR43461">
    <property type="entry name" value="TRANSMEMBRANE PROTEIN 256"/>
    <property type="match status" value="1"/>
</dbReference>
<dbReference type="RefSeq" id="WP_037406281.1">
    <property type="nucleotide sequence ID" value="NZ_JFZV01000002.1"/>
</dbReference>
<keyword evidence="4" id="KW-1133">Transmembrane helix</keyword>
<keyword evidence="5" id="KW-0472">Membrane</keyword>
<dbReference type="Pfam" id="PF04241">
    <property type="entry name" value="DUF423"/>
    <property type="match status" value="1"/>
</dbReference>
<dbReference type="PANTHER" id="PTHR43461:SF1">
    <property type="entry name" value="TRANSMEMBRANE PROTEIN 256"/>
    <property type="match status" value="1"/>
</dbReference>
<keyword evidence="7" id="KW-1185">Reference proteome</keyword>
<evidence type="ECO:0000256" key="2">
    <source>
        <dbReference type="ARBA" id="ARBA00009694"/>
    </source>
</evidence>
<evidence type="ECO:0000256" key="3">
    <source>
        <dbReference type="ARBA" id="ARBA00022692"/>
    </source>
</evidence>
<evidence type="ECO:0000256" key="4">
    <source>
        <dbReference type="ARBA" id="ARBA00022989"/>
    </source>
</evidence>
<dbReference type="OrthoDB" id="9802121at2"/>
<dbReference type="AlphaFoldDB" id="A0A066TUC0"/>
<comment type="caution">
    <text evidence="6">The sequence shown here is derived from an EMBL/GenBank/DDBJ whole genome shotgun (WGS) entry which is preliminary data.</text>
</comment>
<evidence type="ECO:0000256" key="5">
    <source>
        <dbReference type="ARBA" id="ARBA00023136"/>
    </source>
</evidence>
<evidence type="ECO:0008006" key="8">
    <source>
        <dbReference type="Google" id="ProtNLM"/>
    </source>
</evidence>